<dbReference type="PROSITE" id="PS51355">
    <property type="entry name" value="GLUTATHIONE_PEROXID_3"/>
    <property type="match status" value="1"/>
</dbReference>
<accession>A0A9K3PAD3</accession>
<reference evidence="4" key="1">
    <citation type="journal article" date="2021" name="Sci. Rep.">
        <title>Diploid genomic architecture of Nitzschia inconspicua, an elite biomass production diatom.</title>
        <authorList>
            <person name="Oliver A."/>
            <person name="Podell S."/>
            <person name="Pinowska A."/>
            <person name="Traller J.C."/>
            <person name="Smith S.R."/>
            <person name="McClure R."/>
            <person name="Beliaev A."/>
            <person name="Bohutskyi P."/>
            <person name="Hill E.A."/>
            <person name="Rabines A."/>
            <person name="Zheng H."/>
            <person name="Allen L.Z."/>
            <person name="Kuo A."/>
            <person name="Grigoriev I.V."/>
            <person name="Allen A.E."/>
            <person name="Hazlebeck D."/>
            <person name="Allen E.E."/>
        </authorList>
    </citation>
    <scope>NUCLEOTIDE SEQUENCE</scope>
    <source>
        <strain evidence="4">Hildebrandi</strain>
    </source>
</reference>
<comment type="similarity">
    <text evidence="1">Belongs to the glutathione peroxidase family.</text>
</comment>
<evidence type="ECO:0000313" key="5">
    <source>
        <dbReference type="Proteomes" id="UP000693970"/>
    </source>
</evidence>
<evidence type="ECO:0000256" key="2">
    <source>
        <dbReference type="ARBA" id="ARBA00022559"/>
    </source>
</evidence>
<evidence type="ECO:0000256" key="3">
    <source>
        <dbReference type="ARBA" id="ARBA00023002"/>
    </source>
</evidence>
<keyword evidence="3" id="KW-0560">Oxidoreductase</keyword>
<dbReference type="GO" id="GO:0006979">
    <property type="term" value="P:response to oxidative stress"/>
    <property type="evidence" value="ECO:0007669"/>
    <property type="project" value="InterPro"/>
</dbReference>
<dbReference type="GO" id="GO:0004601">
    <property type="term" value="F:peroxidase activity"/>
    <property type="evidence" value="ECO:0007669"/>
    <property type="project" value="UniProtKB-KW"/>
</dbReference>
<proteinExistence type="inferred from homology"/>
<dbReference type="OrthoDB" id="446890at2759"/>
<sequence length="419" mass="47537">MRMGEHKNRDGVEAFQYPEVVQNHYQYRHHIDDHNSERHRPIILEVTWATKPLGDPILCVSPCLHRVAIAFCVVINRIYFHHPVMLPCRRVTLIGLVLWAGRVAAFTSQPLTRVNPHTILFSENYRHNNNNKDEYQDLKEHHNNRRRDFFQAILGSGFVGMSLVGSASSALADDEEESFASIAARASKLSTEVGEKASVMSANDGDTRTAYDFELPVSGESVSFKDIVRQSLDEDGRSKVKAILVVNMKEDDPIARKDIPEFISLASKYGRNGDFAVVMSPSDQGYYEPDTSQLIRLKLASEYGYGINPATVVTDKVNFLGKTAHPFWRWLQKNCRTPAGLGRIEGNFEKFLIDGRTGLPVRRYPRKYMPLDIKNDIEALLAGRPLPPAGANYLEQWRSAAVEAERDTYRFQKGLNYYD</sequence>
<keyword evidence="2" id="KW-0575">Peroxidase</keyword>
<reference evidence="4" key="2">
    <citation type="submission" date="2021-04" db="EMBL/GenBank/DDBJ databases">
        <authorList>
            <person name="Podell S."/>
        </authorList>
    </citation>
    <scope>NUCLEOTIDE SEQUENCE</scope>
    <source>
        <strain evidence="4">Hildebrandi</strain>
    </source>
</reference>
<keyword evidence="5" id="KW-1185">Reference proteome</keyword>
<dbReference type="PANTHER" id="PTHR11592:SF78">
    <property type="entry name" value="GLUTATHIONE PEROXIDASE"/>
    <property type="match status" value="1"/>
</dbReference>
<evidence type="ECO:0000256" key="1">
    <source>
        <dbReference type="ARBA" id="ARBA00006926"/>
    </source>
</evidence>
<dbReference type="Proteomes" id="UP000693970">
    <property type="component" value="Unassembled WGS sequence"/>
</dbReference>
<dbReference type="InterPro" id="IPR000889">
    <property type="entry name" value="Glutathione_peroxidase"/>
</dbReference>
<name>A0A9K3PAD3_9STRA</name>
<evidence type="ECO:0000313" key="4">
    <source>
        <dbReference type="EMBL" id="KAG7339655.1"/>
    </source>
</evidence>
<dbReference type="AlphaFoldDB" id="A0A9K3PAD3"/>
<dbReference type="PANTHER" id="PTHR11592">
    <property type="entry name" value="GLUTATHIONE PEROXIDASE"/>
    <property type="match status" value="1"/>
</dbReference>
<gene>
    <name evidence="4" type="ORF">IV203_024694</name>
</gene>
<comment type="caution">
    <text evidence="4">The sequence shown here is derived from an EMBL/GenBank/DDBJ whole genome shotgun (WGS) entry which is preliminary data.</text>
</comment>
<protein>
    <submittedName>
        <fullName evidence="4">Glutathione S-transferase-like protein</fullName>
    </submittedName>
</protein>
<organism evidence="4 5">
    <name type="scientific">Nitzschia inconspicua</name>
    <dbReference type="NCBI Taxonomy" id="303405"/>
    <lineage>
        <taxon>Eukaryota</taxon>
        <taxon>Sar</taxon>
        <taxon>Stramenopiles</taxon>
        <taxon>Ochrophyta</taxon>
        <taxon>Bacillariophyta</taxon>
        <taxon>Bacillariophyceae</taxon>
        <taxon>Bacillariophycidae</taxon>
        <taxon>Bacillariales</taxon>
        <taxon>Bacillariaceae</taxon>
        <taxon>Nitzschia</taxon>
    </lineage>
</organism>
<dbReference type="EMBL" id="JAGRRH010000031">
    <property type="protein sequence ID" value="KAG7339655.1"/>
    <property type="molecule type" value="Genomic_DNA"/>
</dbReference>